<protein>
    <submittedName>
        <fullName evidence="3 4">F-box/kelch-repeat protein At3g23880-like isoform X1</fullName>
    </submittedName>
</protein>
<dbReference type="Pfam" id="PF08268">
    <property type="entry name" value="FBA_3"/>
    <property type="match status" value="1"/>
</dbReference>
<dbReference type="InterPro" id="IPR001810">
    <property type="entry name" value="F-box_dom"/>
</dbReference>
<dbReference type="RefSeq" id="XP_004488266.1">
    <property type="nucleotide sequence ID" value="XM_004488209.3"/>
</dbReference>
<dbReference type="KEGG" id="cam:101503993"/>
<reference evidence="3 4" key="2">
    <citation type="submission" date="2025-04" db="UniProtKB">
        <authorList>
            <consortium name="RefSeq"/>
        </authorList>
    </citation>
    <scope>IDENTIFICATION</scope>
    <source>
        <tissue evidence="3 4">Etiolated seedlings</tissue>
    </source>
</reference>
<evidence type="ECO:0000259" key="1">
    <source>
        <dbReference type="PROSITE" id="PS50181"/>
    </source>
</evidence>
<dbReference type="Gene3D" id="1.20.1280.50">
    <property type="match status" value="1"/>
</dbReference>
<dbReference type="RefSeq" id="XP_027190216.1">
    <property type="nucleotide sequence ID" value="XM_027334415.1"/>
</dbReference>
<dbReference type="AlphaFoldDB" id="A0A1S2XEU9"/>
<dbReference type="SUPFAM" id="SSF81383">
    <property type="entry name" value="F-box domain"/>
    <property type="match status" value="1"/>
</dbReference>
<dbReference type="GeneID" id="101503993"/>
<reference evidence="2" key="1">
    <citation type="journal article" date="2013" name="Nat. Biotechnol.">
        <title>Draft genome sequence of chickpea (Cicer arietinum) provides a resource for trait improvement.</title>
        <authorList>
            <person name="Varshney R.K."/>
            <person name="Song C."/>
            <person name="Saxena R.K."/>
            <person name="Azam S."/>
            <person name="Yu S."/>
            <person name="Sharpe A.G."/>
            <person name="Cannon S."/>
            <person name="Baek J."/>
            <person name="Rosen B.D."/>
            <person name="Tar'an B."/>
            <person name="Millan T."/>
            <person name="Zhang X."/>
            <person name="Ramsay L.D."/>
            <person name="Iwata A."/>
            <person name="Wang Y."/>
            <person name="Nelson W."/>
            <person name="Farmer A.D."/>
            <person name="Gaur P.M."/>
            <person name="Soderlund C."/>
            <person name="Penmetsa R.V."/>
            <person name="Xu C."/>
            <person name="Bharti A.K."/>
            <person name="He W."/>
            <person name="Winter P."/>
            <person name="Zhao S."/>
            <person name="Hane J.K."/>
            <person name="Carrasquilla-Garcia N."/>
            <person name="Condie J.A."/>
            <person name="Upadhyaya H.D."/>
            <person name="Luo M.C."/>
            <person name="Thudi M."/>
            <person name="Gowda C.L."/>
            <person name="Singh N.P."/>
            <person name="Lichtenzveig J."/>
            <person name="Gali K.K."/>
            <person name="Rubio J."/>
            <person name="Nadarajan N."/>
            <person name="Dolezel J."/>
            <person name="Bansal K.C."/>
            <person name="Xu X."/>
            <person name="Edwards D."/>
            <person name="Zhang G."/>
            <person name="Kahl G."/>
            <person name="Gil J."/>
            <person name="Singh K.B."/>
            <person name="Datta S.K."/>
            <person name="Jackson S.A."/>
            <person name="Wang J."/>
            <person name="Cook D.R."/>
        </authorList>
    </citation>
    <scope>NUCLEOTIDE SEQUENCE [LARGE SCALE GENOMIC DNA]</scope>
    <source>
        <strain evidence="2">cv. CDC Frontier</strain>
    </source>
</reference>
<dbReference type="PaxDb" id="3827-XP_004488266.1"/>
<evidence type="ECO:0000313" key="4">
    <source>
        <dbReference type="RefSeq" id="XP_027190216.1"/>
    </source>
</evidence>
<dbReference type="PROSITE" id="PS50181">
    <property type="entry name" value="FBOX"/>
    <property type="match status" value="1"/>
</dbReference>
<dbReference type="PANTHER" id="PTHR31672:SF13">
    <property type="entry name" value="F-BOX PROTEIN CPR30-LIKE"/>
    <property type="match status" value="1"/>
</dbReference>
<dbReference type="InterPro" id="IPR050796">
    <property type="entry name" value="SCF_F-box_component"/>
</dbReference>
<dbReference type="InterPro" id="IPR036047">
    <property type="entry name" value="F-box-like_dom_sf"/>
</dbReference>
<dbReference type="InterPro" id="IPR013187">
    <property type="entry name" value="F-box-assoc_dom_typ3"/>
</dbReference>
<gene>
    <name evidence="3 4" type="primary">LOC101503993</name>
</gene>
<organism evidence="2 3">
    <name type="scientific">Cicer arietinum</name>
    <name type="common">Chickpea</name>
    <name type="synonym">Garbanzo</name>
    <dbReference type="NCBI Taxonomy" id="3827"/>
    <lineage>
        <taxon>Eukaryota</taxon>
        <taxon>Viridiplantae</taxon>
        <taxon>Streptophyta</taxon>
        <taxon>Embryophyta</taxon>
        <taxon>Tracheophyta</taxon>
        <taxon>Spermatophyta</taxon>
        <taxon>Magnoliopsida</taxon>
        <taxon>eudicotyledons</taxon>
        <taxon>Gunneridae</taxon>
        <taxon>Pentapetalae</taxon>
        <taxon>rosids</taxon>
        <taxon>fabids</taxon>
        <taxon>Fabales</taxon>
        <taxon>Fabaceae</taxon>
        <taxon>Papilionoideae</taxon>
        <taxon>50 kb inversion clade</taxon>
        <taxon>NPAAA clade</taxon>
        <taxon>Hologalegina</taxon>
        <taxon>IRL clade</taxon>
        <taxon>Cicereae</taxon>
        <taxon>Cicer</taxon>
    </lineage>
</organism>
<proteinExistence type="predicted"/>
<accession>A0A1S2XEU9</accession>
<dbReference type="CDD" id="cd22157">
    <property type="entry name" value="F-box_AtFBW1-like"/>
    <property type="match status" value="1"/>
</dbReference>
<dbReference type="PANTHER" id="PTHR31672">
    <property type="entry name" value="BNACNNG10540D PROTEIN"/>
    <property type="match status" value="1"/>
</dbReference>
<name>A0A1S2XEU9_CICAR</name>
<evidence type="ECO:0000313" key="2">
    <source>
        <dbReference type="Proteomes" id="UP000087171"/>
    </source>
</evidence>
<sequence>MSISPVMPLSEINDDLITEVLAMLTVKSLMQLKCVCKSWYSLFSEPFFIKMHLKRSSRNPYLTLYSRYTLFNLFPMRHLLKTHRVTLDNHDPNCQLLMDKNSHRIIGSCNGLICLISSQVNFFFYLWNPATRSLSQTLGSFTDPVSPPNFKFSFGYDNLTHRFKVVAFRPNEVRVFSFGDNVWRNIQCFPTDPYFYSSICHKNCVYLSNSLVWVALRPNDFVDSSCYHWKDLILNVDQYVIVSLDLGTETNTQWLLPRGLDEVSPVMPIVSVLMDCLCFSYYTKGNDFVIWQMRQFGIEESWTKFLNFNHQNVHRVYSCAWHSQFYPLHVFENGDTLILARNQEQVIRYNKRHNRVYETRITNNIYWYLANQFVESLVSPC</sequence>
<dbReference type="Pfam" id="PF00646">
    <property type="entry name" value="F-box"/>
    <property type="match status" value="1"/>
</dbReference>
<dbReference type="SMART" id="SM00256">
    <property type="entry name" value="FBOX"/>
    <property type="match status" value="1"/>
</dbReference>
<dbReference type="STRING" id="3827.A0A1S2XEU9"/>
<dbReference type="NCBIfam" id="TIGR01640">
    <property type="entry name" value="F_box_assoc_1"/>
    <property type="match status" value="1"/>
</dbReference>
<dbReference type="OrthoDB" id="591557at2759"/>
<feature type="domain" description="F-box" evidence="1">
    <location>
        <begin position="6"/>
        <end position="51"/>
    </location>
</feature>
<evidence type="ECO:0000313" key="3">
    <source>
        <dbReference type="RefSeq" id="XP_004488266.1"/>
    </source>
</evidence>
<dbReference type="Proteomes" id="UP000087171">
    <property type="component" value="Chromosome Ca1"/>
</dbReference>
<keyword evidence="2" id="KW-1185">Reference proteome</keyword>
<dbReference type="InterPro" id="IPR017451">
    <property type="entry name" value="F-box-assoc_interact_dom"/>
</dbReference>